<name>R7Q5A5_CHOCR</name>
<accession>R7Q5A5</accession>
<dbReference type="GeneID" id="17320749"/>
<dbReference type="Proteomes" id="UP000012073">
    <property type="component" value="Unassembled WGS sequence"/>
</dbReference>
<organism evidence="1 2">
    <name type="scientific">Chondrus crispus</name>
    <name type="common">Carrageen Irish moss</name>
    <name type="synonym">Polymorpha crispa</name>
    <dbReference type="NCBI Taxonomy" id="2769"/>
    <lineage>
        <taxon>Eukaryota</taxon>
        <taxon>Rhodophyta</taxon>
        <taxon>Florideophyceae</taxon>
        <taxon>Rhodymeniophycidae</taxon>
        <taxon>Gigartinales</taxon>
        <taxon>Gigartinaceae</taxon>
        <taxon>Chondrus</taxon>
    </lineage>
</organism>
<dbReference type="RefSeq" id="XP_005713012.1">
    <property type="nucleotide sequence ID" value="XM_005712955.1"/>
</dbReference>
<dbReference type="EMBL" id="HG001637">
    <property type="protein sequence ID" value="CDF33209.1"/>
    <property type="molecule type" value="Genomic_DNA"/>
</dbReference>
<evidence type="ECO:0000313" key="2">
    <source>
        <dbReference type="Proteomes" id="UP000012073"/>
    </source>
</evidence>
<keyword evidence="2" id="KW-1185">Reference proteome</keyword>
<evidence type="ECO:0000313" key="1">
    <source>
        <dbReference type="EMBL" id="CDF33209.1"/>
    </source>
</evidence>
<sequence length="64" mass="7070">MRRPPCTVLTQQRCPQFLHTPSSPSREHCTLTIARASTELAKCLIPGILSVVDSQPRSSRILLA</sequence>
<dbReference type="AlphaFoldDB" id="R7Q5A5"/>
<proteinExistence type="predicted"/>
<reference evidence="2" key="1">
    <citation type="journal article" date="2013" name="Proc. Natl. Acad. Sci. U.S.A.">
        <title>Genome structure and metabolic features in the red seaweed Chondrus crispus shed light on evolution of the Archaeplastida.</title>
        <authorList>
            <person name="Collen J."/>
            <person name="Porcel B."/>
            <person name="Carre W."/>
            <person name="Ball S.G."/>
            <person name="Chaparro C."/>
            <person name="Tonon T."/>
            <person name="Barbeyron T."/>
            <person name="Michel G."/>
            <person name="Noel B."/>
            <person name="Valentin K."/>
            <person name="Elias M."/>
            <person name="Artiguenave F."/>
            <person name="Arun A."/>
            <person name="Aury J.M."/>
            <person name="Barbosa-Neto J.F."/>
            <person name="Bothwell J.H."/>
            <person name="Bouget F.Y."/>
            <person name="Brillet L."/>
            <person name="Cabello-Hurtado F."/>
            <person name="Capella-Gutierrez S."/>
            <person name="Charrier B."/>
            <person name="Cladiere L."/>
            <person name="Cock J.M."/>
            <person name="Coelho S.M."/>
            <person name="Colleoni C."/>
            <person name="Czjzek M."/>
            <person name="Da Silva C."/>
            <person name="Delage L."/>
            <person name="Denoeud F."/>
            <person name="Deschamps P."/>
            <person name="Dittami S.M."/>
            <person name="Gabaldon T."/>
            <person name="Gachon C.M."/>
            <person name="Groisillier A."/>
            <person name="Herve C."/>
            <person name="Jabbari K."/>
            <person name="Katinka M."/>
            <person name="Kloareg B."/>
            <person name="Kowalczyk N."/>
            <person name="Labadie K."/>
            <person name="Leblanc C."/>
            <person name="Lopez P.J."/>
            <person name="McLachlan D.H."/>
            <person name="Meslet-Cladiere L."/>
            <person name="Moustafa A."/>
            <person name="Nehr Z."/>
            <person name="Nyvall Collen P."/>
            <person name="Panaud O."/>
            <person name="Partensky F."/>
            <person name="Poulain J."/>
            <person name="Rensing S.A."/>
            <person name="Rousvoal S."/>
            <person name="Samson G."/>
            <person name="Symeonidi A."/>
            <person name="Weissenbach J."/>
            <person name="Zambounis A."/>
            <person name="Wincker P."/>
            <person name="Boyen C."/>
        </authorList>
    </citation>
    <scope>NUCLEOTIDE SEQUENCE [LARGE SCALE GENOMIC DNA]</scope>
    <source>
        <strain evidence="2">cv. Stackhouse</strain>
    </source>
</reference>
<gene>
    <name evidence="1" type="ORF">CHC_T00001900001</name>
</gene>
<protein>
    <submittedName>
        <fullName evidence="1">Uncharacterized protein</fullName>
    </submittedName>
</protein>
<dbReference type="KEGG" id="ccp:CHC_T00001900001"/>
<dbReference type="Gramene" id="CDF33209">
    <property type="protein sequence ID" value="CDF33209"/>
    <property type="gene ID" value="CHC_T00001900001"/>
</dbReference>